<protein>
    <recommendedName>
        <fullName evidence="5">Haloacid dehalogenase</fullName>
    </recommendedName>
</protein>
<organism evidence="3 4">
    <name type="scientific">Parachaetomium inaequale</name>
    <dbReference type="NCBI Taxonomy" id="2588326"/>
    <lineage>
        <taxon>Eukaryota</taxon>
        <taxon>Fungi</taxon>
        <taxon>Dikarya</taxon>
        <taxon>Ascomycota</taxon>
        <taxon>Pezizomycotina</taxon>
        <taxon>Sordariomycetes</taxon>
        <taxon>Sordariomycetidae</taxon>
        <taxon>Sordariales</taxon>
        <taxon>Chaetomiaceae</taxon>
        <taxon>Parachaetomium</taxon>
    </lineage>
</organism>
<dbReference type="PANTHER" id="PTHR43316">
    <property type="entry name" value="HYDROLASE, HALOACID DELAHOGENASE-RELATED"/>
    <property type="match status" value="1"/>
</dbReference>
<dbReference type="InterPro" id="IPR023214">
    <property type="entry name" value="HAD_sf"/>
</dbReference>
<dbReference type="InterPro" id="IPR006439">
    <property type="entry name" value="HAD-SF_hydro_IA"/>
</dbReference>
<proteinExistence type="inferred from homology"/>
<dbReference type="AlphaFoldDB" id="A0AAN6SUW1"/>
<name>A0AAN6SUW1_9PEZI</name>
<dbReference type="Gene3D" id="3.40.50.1000">
    <property type="entry name" value="HAD superfamily/HAD-like"/>
    <property type="match status" value="1"/>
</dbReference>
<dbReference type="SUPFAM" id="SSF56784">
    <property type="entry name" value="HAD-like"/>
    <property type="match status" value="1"/>
</dbReference>
<dbReference type="GO" id="GO:0019120">
    <property type="term" value="F:hydrolase activity, acting on acid halide bonds, in C-halide compounds"/>
    <property type="evidence" value="ECO:0007669"/>
    <property type="project" value="InterPro"/>
</dbReference>
<evidence type="ECO:0008006" key="5">
    <source>
        <dbReference type="Google" id="ProtNLM"/>
    </source>
</evidence>
<dbReference type="GO" id="GO:0016791">
    <property type="term" value="F:phosphatase activity"/>
    <property type="evidence" value="ECO:0007669"/>
    <property type="project" value="UniProtKB-ARBA"/>
</dbReference>
<comment type="similarity">
    <text evidence="1">Belongs to the HAD-like hydrolase superfamily. S-2-haloalkanoic acid dehalogenase family.</text>
</comment>
<accession>A0AAN6SUW1</accession>
<keyword evidence="4" id="KW-1185">Reference proteome</keyword>
<dbReference type="InterPro" id="IPR006328">
    <property type="entry name" value="2-HAD"/>
</dbReference>
<reference evidence="4" key="1">
    <citation type="journal article" date="2023" name="Mol. Phylogenet. Evol.">
        <title>Genome-scale phylogeny and comparative genomics of the fungal order Sordariales.</title>
        <authorList>
            <person name="Hensen N."/>
            <person name="Bonometti L."/>
            <person name="Westerberg I."/>
            <person name="Brannstrom I.O."/>
            <person name="Guillou S."/>
            <person name="Cros-Aarteil S."/>
            <person name="Calhoun S."/>
            <person name="Haridas S."/>
            <person name="Kuo A."/>
            <person name="Mondo S."/>
            <person name="Pangilinan J."/>
            <person name="Riley R."/>
            <person name="LaButti K."/>
            <person name="Andreopoulos B."/>
            <person name="Lipzen A."/>
            <person name="Chen C."/>
            <person name="Yan M."/>
            <person name="Daum C."/>
            <person name="Ng V."/>
            <person name="Clum A."/>
            <person name="Steindorff A."/>
            <person name="Ohm R.A."/>
            <person name="Martin F."/>
            <person name="Silar P."/>
            <person name="Natvig D.O."/>
            <person name="Lalanne C."/>
            <person name="Gautier V."/>
            <person name="Ament-Velasquez S.L."/>
            <person name="Kruys A."/>
            <person name="Hutchinson M.I."/>
            <person name="Powell A.J."/>
            <person name="Barry K."/>
            <person name="Miller A.N."/>
            <person name="Grigoriev I.V."/>
            <person name="Debuchy R."/>
            <person name="Gladieux P."/>
            <person name="Hiltunen Thoren M."/>
            <person name="Johannesson H."/>
        </authorList>
    </citation>
    <scope>NUCLEOTIDE SEQUENCE [LARGE SCALE GENOMIC DNA]</scope>
    <source>
        <strain evidence="4">CBS 284.82</strain>
    </source>
</reference>
<evidence type="ECO:0000313" key="3">
    <source>
        <dbReference type="EMBL" id="KAK4042981.1"/>
    </source>
</evidence>
<dbReference type="InterPro" id="IPR036412">
    <property type="entry name" value="HAD-like_sf"/>
</dbReference>
<dbReference type="InterPro" id="IPR051540">
    <property type="entry name" value="S-2-haloacid_dehalogenase"/>
</dbReference>
<evidence type="ECO:0000256" key="2">
    <source>
        <dbReference type="ARBA" id="ARBA00022801"/>
    </source>
</evidence>
<dbReference type="EMBL" id="MU854333">
    <property type="protein sequence ID" value="KAK4042981.1"/>
    <property type="molecule type" value="Genomic_DNA"/>
</dbReference>
<dbReference type="Proteomes" id="UP001303115">
    <property type="component" value="Unassembled WGS sequence"/>
</dbReference>
<keyword evidence="2" id="KW-0378">Hydrolase</keyword>
<evidence type="ECO:0000256" key="1">
    <source>
        <dbReference type="ARBA" id="ARBA00008106"/>
    </source>
</evidence>
<dbReference type="NCBIfam" id="TIGR01428">
    <property type="entry name" value="HAD_type_II"/>
    <property type="match status" value="1"/>
</dbReference>
<comment type="caution">
    <text evidence="3">The sequence shown here is derived from an EMBL/GenBank/DDBJ whole genome shotgun (WGS) entry which is preliminary data.</text>
</comment>
<dbReference type="Gene3D" id="1.10.150.240">
    <property type="entry name" value="Putative phosphatase, domain 2"/>
    <property type="match status" value="1"/>
</dbReference>
<dbReference type="PANTHER" id="PTHR43316:SF3">
    <property type="entry name" value="HALOACID DEHALOGENASE, TYPE II (AFU_ORTHOLOGUE AFUA_2G07750)-RELATED"/>
    <property type="match status" value="1"/>
</dbReference>
<gene>
    <name evidence="3" type="ORF">C8A01DRAFT_32925</name>
</gene>
<dbReference type="InterPro" id="IPR023198">
    <property type="entry name" value="PGP-like_dom2"/>
</dbReference>
<sequence length="249" mass="26917">MAIIAFDLYGTLVSTASVAYELQQSTGNDQQALALTSLWRRYQLEYTWRLNSMGTYKPLDALTRASLQHAAADLSIPLSDGAIDSAMATYTSALQGFMDVPDALQLIQDAPSSALPAPVDAYVFSNGTRAMIAAALAGSQYLSPYADVFKGVVSVDDEGVRAYKPDRRAYEHLVEQVGKEGEEVWLVTANPFDAVGAVAAGLRVIWVDREWKGWNDRVGDVVGGLKPTLVVHSLDMAVREVVKAISLGM</sequence>
<dbReference type="PRINTS" id="PR00413">
    <property type="entry name" value="HADHALOGNASE"/>
</dbReference>
<evidence type="ECO:0000313" key="4">
    <source>
        <dbReference type="Proteomes" id="UP001303115"/>
    </source>
</evidence>
<dbReference type="Pfam" id="PF00702">
    <property type="entry name" value="Hydrolase"/>
    <property type="match status" value="1"/>
</dbReference>